<protein>
    <recommendedName>
        <fullName evidence="6">VWFA domain-containing protein</fullName>
    </recommendedName>
</protein>
<accession>G9P1E2</accession>
<evidence type="ECO:0000313" key="5">
    <source>
        <dbReference type="Proteomes" id="UP000005426"/>
    </source>
</evidence>
<evidence type="ECO:0008006" key="6">
    <source>
        <dbReference type="Google" id="ProtNLM"/>
    </source>
</evidence>
<dbReference type="PANTHER" id="PTHR45737">
    <property type="entry name" value="VON WILLEBRAND FACTOR A DOMAIN-CONTAINING PROTEIN 5A"/>
    <property type="match status" value="1"/>
</dbReference>
<organism evidence="4 5">
    <name type="scientific">Hypocrea atroviridis (strain ATCC 20476 / IMI 206040)</name>
    <name type="common">Trichoderma atroviride</name>
    <dbReference type="NCBI Taxonomy" id="452589"/>
    <lineage>
        <taxon>Eukaryota</taxon>
        <taxon>Fungi</taxon>
        <taxon>Dikarya</taxon>
        <taxon>Ascomycota</taxon>
        <taxon>Pezizomycotina</taxon>
        <taxon>Sordariomycetes</taxon>
        <taxon>Hypocreomycetidae</taxon>
        <taxon>Hypocreales</taxon>
        <taxon>Hypocreaceae</taxon>
        <taxon>Trichoderma</taxon>
    </lineage>
</organism>
<feature type="domain" description="VIT" evidence="3">
    <location>
        <begin position="89"/>
        <end position="219"/>
    </location>
</feature>
<dbReference type="eggNOG" id="ENOG502QW15">
    <property type="taxonomic scope" value="Eukaryota"/>
</dbReference>
<keyword evidence="5" id="KW-1185">Reference proteome</keyword>
<evidence type="ECO:0000256" key="1">
    <source>
        <dbReference type="SAM" id="MobiDB-lite"/>
    </source>
</evidence>
<feature type="non-terminal residue" evidence="4">
    <location>
        <position position="756"/>
    </location>
</feature>
<evidence type="ECO:0000259" key="3">
    <source>
        <dbReference type="PROSITE" id="PS51468"/>
    </source>
</evidence>
<dbReference type="InterPro" id="IPR036465">
    <property type="entry name" value="vWFA_dom_sf"/>
</dbReference>
<dbReference type="SMART" id="SM00327">
    <property type="entry name" value="VWA"/>
    <property type="match status" value="1"/>
</dbReference>
<dbReference type="PANTHER" id="PTHR45737:SF4">
    <property type="entry name" value="VON WILLEBRAND DOMAIN PROTEIN (AFU_ORTHOLOGUE AFUA_4G01160)"/>
    <property type="match status" value="1"/>
</dbReference>
<feature type="compositionally biased region" description="Low complexity" evidence="1">
    <location>
        <begin position="38"/>
        <end position="49"/>
    </location>
</feature>
<evidence type="ECO:0000259" key="2">
    <source>
        <dbReference type="PROSITE" id="PS50234"/>
    </source>
</evidence>
<feature type="region of interest" description="Disordered" evidence="1">
    <location>
        <begin position="19"/>
        <end position="49"/>
    </location>
</feature>
<dbReference type="Proteomes" id="UP000005426">
    <property type="component" value="Unassembled WGS sequence"/>
</dbReference>
<dbReference type="EMBL" id="ABDG02000026">
    <property type="protein sequence ID" value="EHK42495.1"/>
    <property type="molecule type" value="Genomic_DNA"/>
</dbReference>
<comment type="caution">
    <text evidence="4">The sequence shown here is derived from an EMBL/GenBank/DDBJ whole genome shotgun (WGS) entry which is preliminary data.</text>
</comment>
<dbReference type="InterPro" id="IPR002035">
    <property type="entry name" value="VWF_A"/>
</dbReference>
<gene>
    <name evidence="4" type="ORF">TRIATDRAFT_35096</name>
</gene>
<name>G9P1E2_HYPAI</name>
<dbReference type="AlphaFoldDB" id="G9P1E2"/>
<dbReference type="Pfam" id="PF08487">
    <property type="entry name" value="VIT"/>
    <property type="match status" value="1"/>
</dbReference>
<dbReference type="HOGENOM" id="CLU_003826_3_0_1"/>
<dbReference type="SMART" id="SM00609">
    <property type="entry name" value="VIT"/>
    <property type="match status" value="1"/>
</dbReference>
<reference evidence="4 5" key="1">
    <citation type="journal article" date="2011" name="Genome Biol.">
        <title>Comparative genome sequence analysis underscores mycoparasitism as the ancestral life style of Trichoderma.</title>
        <authorList>
            <person name="Kubicek C.P."/>
            <person name="Herrera-Estrella A."/>
            <person name="Seidl-Seiboth V."/>
            <person name="Martinez D.A."/>
            <person name="Druzhinina I.S."/>
            <person name="Thon M."/>
            <person name="Zeilinger S."/>
            <person name="Casas-Flores S."/>
            <person name="Horwitz B.A."/>
            <person name="Mukherjee P.K."/>
            <person name="Mukherjee M."/>
            <person name="Kredics L."/>
            <person name="Alcaraz L.D."/>
            <person name="Aerts A."/>
            <person name="Antal Z."/>
            <person name="Atanasova L."/>
            <person name="Cervantes-Badillo M.G."/>
            <person name="Challacombe J."/>
            <person name="Chertkov O."/>
            <person name="McCluskey K."/>
            <person name="Coulpier F."/>
            <person name="Deshpande N."/>
            <person name="von Doehren H."/>
            <person name="Ebbole D.J."/>
            <person name="Esquivel-Naranjo E.U."/>
            <person name="Fekete E."/>
            <person name="Flipphi M."/>
            <person name="Glaser F."/>
            <person name="Gomez-Rodriguez E.Y."/>
            <person name="Gruber S."/>
            <person name="Han C."/>
            <person name="Henrissat B."/>
            <person name="Hermosa R."/>
            <person name="Hernandez-Onate M."/>
            <person name="Karaffa L."/>
            <person name="Kosti I."/>
            <person name="Le Crom S."/>
            <person name="Lindquist E."/>
            <person name="Lucas S."/>
            <person name="Luebeck M."/>
            <person name="Luebeck P.S."/>
            <person name="Margeot A."/>
            <person name="Metz B."/>
            <person name="Misra M."/>
            <person name="Nevalainen H."/>
            <person name="Omann M."/>
            <person name="Packer N."/>
            <person name="Perrone G."/>
            <person name="Uresti-Rivera E.E."/>
            <person name="Salamov A."/>
            <person name="Schmoll M."/>
            <person name="Seiboth B."/>
            <person name="Shapiro H."/>
            <person name="Sukno S."/>
            <person name="Tamayo-Ramos J.A."/>
            <person name="Tisch D."/>
            <person name="Wiest A."/>
            <person name="Wilkinson H.H."/>
            <person name="Zhang M."/>
            <person name="Coutinho P.M."/>
            <person name="Kenerley C.M."/>
            <person name="Monte E."/>
            <person name="Baker S.E."/>
            <person name="Grigoriev I.V."/>
        </authorList>
    </citation>
    <scope>NUCLEOTIDE SEQUENCE [LARGE SCALE GENOMIC DNA]</scope>
    <source>
        <strain evidence="5">ATCC 20476 / IMI 206040</strain>
    </source>
</reference>
<dbReference type="STRING" id="452589.G9P1E2"/>
<dbReference type="OrthoDB" id="1729737at2759"/>
<dbReference type="Pfam" id="PF13768">
    <property type="entry name" value="VWA_3"/>
    <property type="match status" value="1"/>
</dbReference>
<evidence type="ECO:0000313" key="4">
    <source>
        <dbReference type="EMBL" id="EHK42495.1"/>
    </source>
</evidence>
<dbReference type="SUPFAM" id="SSF53300">
    <property type="entry name" value="vWA-like"/>
    <property type="match status" value="1"/>
</dbReference>
<dbReference type="PROSITE" id="PS51468">
    <property type="entry name" value="VIT"/>
    <property type="match status" value="1"/>
</dbReference>
<dbReference type="InterPro" id="IPR013694">
    <property type="entry name" value="VIT"/>
</dbReference>
<dbReference type="Gene3D" id="3.40.50.410">
    <property type="entry name" value="von Willebrand factor, type A domain"/>
    <property type="match status" value="1"/>
</dbReference>
<proteinExistence type="predicted"/>
<sequence length="756" mass="83144">MNRLRPALASGILFSKKAGSNAKPDVRRPKNATRVLHSSPNSQQSSAAQGSLNLLTTENADVYSIFPCLEEPSTTRSRTQLPLASDSALPSFSPSEDPVTFCLPILSISIDVSIEGTISLTKLTQSFHNPSDFDIAEARHTFPLYQGAVVTSFQCMVGESRRLRGVVKPTSQARDEFKKSKAKKKVAALLEELTPEVFETSLGSIPAKTTVKVILTYVHELKAVTSKKEKSEGLALIIPASIAPRYAAAATPGPLPKVFGDKLEIHIQVLDNGEINPVTSYVESNHRTATIYQGLQPSSSAPIMNIAELLSLKPAISSAQKPQHMWKYTSKSQPALKNDFIFVIQLLEQTRLQSCAVITPPNDMDHAALMVSLRPNDLFGSAVRPELFEGEILFVIDRSGSMEWTEPGINIPKIETARDAMSLVLHGLPTTCKFNIISFGSEVRGMWNRSRGANEPENLSFASQYLTTIKADMIGTEVLLALQGAVSNREPSCPSTQIILVTDGEIVDESHTAILKYVWETREKLGKNIRFFTLGIGEGVSHSVVESIAELGGGYCDVVDITKKPGWEDRLNRMVRSAMEPNEWTCDIDLGLGYERRSLAGYAFGAGDRSDTTLAVYAQGPHPIPPLHPFRYNSFFFLLDTRGTELPKTVIIKTTSDAAKKKVYIMDVKPSQLRESNIHPLAVKTILRSLEDDIRKAGANEEQARINAEFLGTRYAISSRWTSFVALSDESIEQSCQIDVYKSLLEEINISELLVS</sequence>
<feature type="domain" description="VWFA" evidence="2">
    <location>
        <begin position="391"/>
        <end position="579"/>
    </location>
</feature>
<dbReference type="PROSITE" id="PS50234">
    <property type="entry name" value="VWFA"/>
    <property type="match status" value="1"/>
</dbReference>